<sequence length="404" mass="45163">MSGDLLAVSQPELTSSVVRIYSTSTNGIRFVSSQNISIGSSTVDLNDSVDDQLILVYPVTDGYCVNSANSINASFIKEKALEVQRSQAIPDKKQFLYPEVKFKCNGLILKWIFGGNNNDWEPQKHNELQIWRQIGNTYTKIGYSLVNANKMINTNLYEFIPQTPLQFQEGDIFGIYQGDEFLYDQKYNGPENLRSKGKEDLNSSPQTISRGELMLNHNDFPLVTVEIMPTTSAQPNNKVLITIISLTVLLILAGVLNVTLLIAITVYCIKRKKKGKTHTRKSPNNGSLNNLRVSENLATSNPLYDNPDGVYEPIMPVPYPQIPLPPIPNDDQDVEQYRQLNGGIHAAELVPTAVSPTHAIESAYSTLDRDEPNASDERDQLNFSATIEEEHLELHEVACKHKPK</sequence>
<protein>
    <submittedName>
        <fullName evidence="2">Uncharacterized protein</fullName>
    </submittedName>
</protein>
<organism evidence="2">
    <name type="scientific">Amphimedon queenslandica</name>
    <name type="common">Sponge</name>
    <dbReference type="NCBI Taxonomy" id="400682"/>
    <lineage>
        <taxon>Eukaryota</taxon>
        <taxon>Metazoa</taxon>
        <taxon>Porifera</taxon>
        <taxon>Demospongiae</taxon>
        <taxon>Heteroscleromorpha</taxon>
        <taxon>Haplosclerida</taxon>
        <taxon>Niphatidae</taxon>
        <taxon>Amphimedon</taxon>
    </lineage>
</organism>
<name>A0A1X7SPY1_AMPQE</name>
<dbReference type="EnsemblMetazoa" id="Aqu2.1.04169_001">
    <property type="protein sequence ID" value="Aqu2.1.04169_001"/>
    <property type="gene ID" value="Aqu2.1.04169"/>
</dbReference>
<evidence type="ECO:0000256" key="1">
    <source>
        <dbReference type="SAM" id="Phobius"/>
    </source>
</evidence>
<evidence type="ECO:0000313" key="2">
    <source>
        <dbReference type="EnsemblMetazoa" id="Aqu2.1.04169_001"/>
    </source>
</evidence>
<proteinExistence type="predicted"/>
<accession>A0A1X7SPY1</accession>
<keyword evidence="1" id="KW-0472">Membrane</keyword>
<keyword evidence="1" id="KW-0812">Transmembrane</keyword>
<reference evidence="2" key="1">
    <citation type="submission" date="2017-05" db="UniProtKB">
        <authorList>
            <consortium name="EnsemblMetazoa"/>
        </authorList>
    </citation>
    <scope>IDENTIFICATION</scope>
</reference>
<dbReference type="AlphaFoldDB" id="A0A1X7SPY1"/>
<dbReference type="InParanoid" id="A0A1X7SPY1"/>
<keyword evidence="1" id="KW-1133">Transmembrane helix</keyword>
<feature type="transmembrane region" description="Helical" evidence="1">
    <location>
        <begin position="239"/>
        <end position="269"/>
    </location>
</feature>